<keyword evidence="2" id="KW-1185">Reference proteome</keyword>
<evidence type="ECO:0000313" key="2">
    <source>
        <dbReference type="Proteomes" id="UP000248405"/>
    </source>
</evidence>
<accession>A0A319BBP7</accession>
<dbReference type="Proteomes" id="UP000248405">
    <property type="component" value="Unassembled WGS sequence"/>
</dbReference>
<gene>
    <name evidence="1" type="ORF">BO88DRAFT_47403</name>
</gene>
<dbReference type="EMBL" id="KZ821624">
    <property type="protein sequence ID" value="PYH69344.1"/>
    <property type="molecule type" value="Genomic_DNA"/>
</dbReference>
<dbReference type="AlphaFoldDB" id="A0A319BBP7"/>
<name>A0A319BBP7_ASPVC</name>
<protein>
    <submittedName>
        <fullName evidence="1">Uncharacterized protein</fullName>
    </submittedName>
</protein>
<proteinExistence type="predicted"/>
<dbReference type="RefSeq" id="XP_025563138.1">
    <property type="nucleotide sequence ID" value="XM_025711788.1"/>
</dbReference>
<evidence type="ECO:0000313" key="1">
    <source>
        <dbReference type="EMBL" id="PYH69344.1"/>
    </source>
</evidence>
<organism evidence="1 2">
    <name type="scientific">Aspergillus vadensis (strain CBS 113365 / IMI 142717 / IBT 24658)</name>
    <dbReference type="NCBI Taxonomy" id="1448311"/>
    <lineage>
        <taxon>Eukaryota</taxon>
        <taxon>Fungi</taxon>
        <taxon>Dikarya</taxon>
        <taxon>Ascomycota</taxon>
        <taxon>Pezizomycotina</taxon>
        <taxon>Eurotiomycetes</taxon>
        <taxon>Eurotiomycetidae</taxon>
        <taxon>Eurotiales</taxon>
        <taxon>Aspergillaceae</taxon>
        <taxon>Aspergillus</taxon>
        <taxon>Aspergillus subgen. Circumdati</taxon>
    </lineage>
</organism>
<sequence>MYFVRTPVVCKCLRRRIEQSMYASNQRRVLDTPSIHRLSTFVFDRPDWAVFFSVTADAVNGRSSSTVSITLATPQGWNMSLRPLLCIETSPVTLRKTYAQWLQEKPEKEIARGTKCTFLLPLPIYQPDFVPGPHCGCSLSFAYLSPPLLAFPALPFCTTHPLDPAPVLGSVRESGAAIRHD</sequence>
<reference evidence="1" key="1">
    <citation type="submission" date="2016-12" db="EMBL/GenBank/DDBJ databases">
        <title>The genomes of Aspergillus section Nigri reveals drivers in fungal speciation.</title>
        <authorList>
            <consortium name="DOE Joint Genome Institute"/>
            <person name="Vesth T.C."/>
            <person name="Nybo J."/>
            <person name="Theobald S."/>
            <person name="Brandl J."/>
            <person name="Frisvad J.C."/>
            <person name="Nielsen K.F."/>
            <person name="Lyhne E.K."/>
            <person name="Kogle M.E."/>
            <person name="Kuo A."/>
            <person name="Riley R."/>
            <person name="Clum A."/>
            <person name="Nolan M."/>
            <person name="Lipzen A."/>
            <person name="Salamov A."/>
            <person name="Henrissat B."/>
            <person name="Wiebenga A."/>
            <person name="De Vries R.P."/>
            <person name="Grigoriev I.V."/>
            <person name="Mortensen U.H."/>
            <person name="Andersen M.R."/>
            <person name="Baker S.E."/>
        </authorList>
    </citation>
    <scope>NUCLEOTIDE SEQUENCE [LARGE SCALE GENOMIC DNA]</scope>
    <source>
        <strain evidence="1">CBS 113365</strain>
    </source>
</reference>
<dbReference type="GeneID" id="37216380"/>